<proteinExistence type="predicted"/>
<keyword evidence="3" id="KW-1185">Reference proteome</keyword>
<evidence type="ECO:0000256" key="1">
    <source>
        <dbReference type="SAM" id="Phobius"/>
    </source>
</evidence>
<dbReference type="Proteomes" id="UP000603234">
    <property type="component" value="Unassembled WGS sequence"/>
</dbReference>
<evidence type="ECO:0000313" key="2">
    <source>
        <dbReference type="EMBL" id="MBC3803066.1"/>
    </source>
</evidence>
<comment type="caution">
    <text evidence="2">The sequence shown here is derived from an EMBL/GenBank/DDBJ whole genome shotgun (WGS) entry which is preliminary data.</text>
</comment>
<keyword evidence="1" id="KW-0472">Membrane</keyword>
<feature type="transmembrane region" description="Helical" evidence="1">
    <location>
        <begin position="76"/>
        <end position="95"/>
    </location>
</feature>
<feature type="transmembrane region" description="Helical" evidence="1">
    <location>
        <begin position="38"/>
        <end position="55"/>
    </location>
</feature>
<feature type="transmembrane region" description="Helical" evidence="1">
    <location>
        <begin position="101"/>
        <end position="122"/>
    </location>
</feature>
<reference evidence="2 3" key="1">
    <citation type="journal article" date="2020" name="mSystems">
        <title>Defining Genomic and Predicted Metabolic Features of the Acetobacterium Genus.</title>
        <authorList>
            <person name="Ross D.E."/>
            <person name="Marshall C.W."/>
            <person name="Gulliver D."/>
            <person name="May H.D."/>
            <person name="Norman R.S."/>
        </authorList>
    </citation>
    <scope>NUCLEOTIDE SEQUENCE [LARGE SCALE GENOMIC DNA]</scope>
    <source>
        <strain evidence="2 3">DSM 8238</strain>
    </source>
</reference>
<keyword evidence="1" id="KW-0812">Transmembrane</keyword>
<sequence length="142" mass="15990">MIDKNFPKKVLTHYFVIVTLICLAMGIMGLFFDGERSFGYEAFFSPLILGAVSLLPAMVTYSSKELTFRQMVFRKLLQLLLIEVLLMILVFTNGAEDRAVMIAFAVAVGLVYLGVNGIMWILDNQNAKEMNAELAHYQKGEK</sequence>
<accession>A0ABR6WR67</accession>
<dbReference type="EMBL" id="WJBC01000001">
    <property type="protein sequence ID" value="MBC3803066.1"/>
    <property type="molecule type" value="Genomic_DNA"/>
</dbReference>
<dbReference type="RefSeq" id="WP_186840980.1">
    <property type="nucleotide sequence ID" value="NZ_WJBC01000001.1"/>
</dbReference>
<name>A0ABR6WR67_9FIRM</name>
<organism evidence="2 3">
    <name type="scientific">Acetobacterium fimetarium</name>
    <dbReference type="NCBI Taxonomy" id="52691"/>
    <lineage>
        <taxon>Bacteria</taxon>
        <taxon>Bacillati</taxon>
        <taxon>Bacillota</taxon>
        <taxon>Clostridia</taxon>
        <taxon>Eubacteriales</taxon>
        <taxon>Eubacteriaceae</taxon>
        <taxon>Acetobacterium</taxon>
    </lineage>
</organism>
<evidence type="ECO:0008006" key="4">
    <source>
        <dbReference type="Google" id="ProtNLM"/>
    </source>
</evidence>
<gene>
    <name evidence="2" type="ORF">GH808_01235</name>
</gene>
<evidence type="ECO:0000313" key="3">
    <source>
        <dbReference type="Proteomes" id="UP000603234"/>
    </source>
</evidence>
<keyword evidence="1" id="KW-1133">Transmembrane helix</keyword>
<protein>
    <recommendedName>
        <fullName evidence="4">DUF3021 family protein</fullName>
    </recommendedName>
</protein>
<feature type="transmembrane region" description="Helical" evidence="1">
    <location>
        <begin position="12"/>
        <end position="32"/>
    </location>
</feature>